<accession>A0A2P6NY76</accession>
<feature type="compositionally biased region" description="Basic and acidic residues" evidence="1">
    <location>
        <begin position="175"/>
        <end position="186"/>
    </location>
</feature>
<feature type="compositionally biased region" description="Low complexity" evidence="1">
    <location>
        <begin position="108"/>
        <end position="125"/>
    </location>
</feature>
<evidence type="ECO:0000313" key="3">
    <source>
        <dbReference type="Proteomes" id="UP000241769"/>
    </source>
</evidence>
<evidence type="ECO:0008006" key="4">
    <source>
        <dbReference type="Google" id="ProtNLM"/>
    </source>
</evidence>
<comment type="caution">
    <text evidence="2">The sequence shown here is derived from an EMBL/GenBank/DDBJ whole genome shotgun (WGS) entry which is preliminary data.</text>
</comment>
<dbReference type="InParanoid" id="A0A2P6NY76"/>
<dbReference type="Gene3D" id="1.25.40.10">
    <property type="entry name" value="Tetratricopeptide repeat domain"/>
    <property type="match status" value="1"/>
</dbReference>
<dbReference type="EMBL" id="MDYQ01000007">
    <property type="protein sequence ID" value="PRP88882.1"/>
    <property type="molecule type" value="Genomic_DNA"/>
</dbReference>
<dbReference type="Proteomes" id="UP000241769">
    <property type="component" value="Unassembled WGS sequence"/>
</dbReference>
<gene>
    <name evidence="2" type="ORF">PROFUN_00350</name>
</gene>
<feature type="compositionally biased region" description="Basic and acidic residues" evidence="1">
    <location>
        <begin position="89"/>
        <end position="106"/>
    </location>
</feature>
<dbReference type="InterPro" id="IPR011990">
    <property type="entry name" value="TPR-like_helical_dom_sf"/>
</dbReference>
<name>A0A2P6NY76_9EUKA</name>
<feature type="compositionally biased region" description="Basic and acidic residues" evidence="1">
    <location>
        <begin position="37"/>
        <end position="55"/>
    </location>
</feature>
<evidence type="ECO:0000256" key="1">
    <source>
        <dbReference type="SAM" id="MobiDB-lite"/>
    </source>
</evidence>
<reference evidence="2 3" key="1">
    <citation type="journal article" date="2018" name="Genome Biol. Evol.">
        <title>Multiple Roots of Fruiting Body Formation in Amoebozoa.</title>
        <authorList>
            <person name="Hillmann F."/>
            <person name="Forbes G."/>
            <person name="Novohradska S."/>
            <person name="Ferling I."/>
            <person name="Riege K."/>
            <person name="Groth M."/>
            <person name="Westermann M."/>
            <person name="Marz M."/>
            <person name="Spaller T."/>
            <person name="Winckler T."/>
            <person name="Schaap P."/>
            <person name="Glockner G."/>
        </authorList>
    </citation>
    <scope>NUCLEOTIDE SEQUENCE [LARGE SCALE GENOMIC DNA]</scope>
    <source>
        <strain evidence="2 3">Jena</strain>
    </source>
</reference>
<protein>
    <recommendedName>
        <fullName evidence="4">Pentatricopeptide repeat-containing protein</fullName>
    </recommendedName>
</protein>
<keyword evidence="3" id="KW-1185">Reference proteome</keyword>
<dbReference type="AlphaFoldDB" id="A0A2P6NY76"/>
<sequence>MMMIARLSFAPQRGLSVSPFIFRRGVTTSASPIKIKNVRDPPKKRGSIEEREESRSPLFMIDGLDKLVAKVKEEGPKATKSPRTKSPRSHSDHNDKPASLAKDHRSPSQKTSPSQKKTSPPSYKSSPPPYKSSPPSKTTQAPKTSFNIDRLLRPITVPTPSADLNRKNNSFVSPKLHDTDYTKDDVPLFGDDVPDDYAGKVPNRRERERGGRGKSKGGRIGGGITQKRQITADSVNAWLMGLYREGKFQQVVKALDGLTLFKQKSLTHDTIRAVIKSLAIQKKAPNVFGEVVLPMIRPWEPAKVAEVMRSAGINISADCEEDAVFQKIYDVMEQGKVSEARTTLWLADILGHMDIQWNIDVRRKVFRAYVTLEMKDQARDMFMSLNEITTSDYNQYMVLLSIMGETTKTEDVLGRMSSADKETVTTLCARYAAALQLDAALEVLKLGIKCEQVPPPIAFQTILRACALSQDYEVATKVMDLFRQLHPMDELTMILAISAYTACGKNTEAQKISRERKVWIMNRGQVEDTERSLAKLYERCAGTEPSDLNPVDIVNTAMHIIFNQHPKYIDLSDDPNHKKEGLKTIGMQLPGIDHMHPRALPYLDHGLQIIAIGRGVTRAEAQSQCCRSVGGKVVKRWDTFFDPVEETEPL</sequence>
<feature type="region of interest" description="Disordered" evidence="1">
    <location>
        <begin position="33"/>
        <end position="223"/>
    </location>
</feature>
<feature type="compositionally biased region" description="Basic and acidic residues" evidence="1">
    <location>
        <begin position="63"/>
        <end position="77"/>
    </location>
</feature>
<evidence type="ECO:0000313" key="2">
    <source>
        <dbReference type="EMBL" id="PRP88882.1"/>
    </source>
</evidence>
<organism evidence="2 3">
    <name type="scientific">Planoprotostelium fungivorum</name>
    <dbReference type="NCBI Taxonomy" id="1890364"/>
    <lineage>
        <taxon>Eukaryota</taxon>
        <taxon>Amoebozoa</taxon>
        <taxon>Evosea</taxon>
        <taxon>Variosea</taxon>
        <taxon>Cavosteliida</taxon>
        <taxon>Cavosteliaceae</taxon>
        <taxon>Planoprotostelium</taxon>
    </lineage>
</organism>
<proteinExistence type="predicted"/>